<dbReference type="GO" id="GO:0006265">
    <property type="term" value="P:DNA topological change"/>
    <property type="evidence" value="ECO:0007669"/>
    <property type="project" value="UniProtKB-UniRule"/>
</dbReference>
<dbReference type="Pfam" id="PF01751">
    <property type="entry name" value="Toprim"/>
    <property type="match status" value="1"/>
</dbReference>
<dbReference type="SMART" id="SM00437">
    <property type="entry name" value="TOP1Ac"/>
    <property type="match status" value="1"/>
</dbReference>
<organism evidence="12 13">
    <name type="scientific">Alteribacillus bidgolensis</name>
    <dbReference type="NCBI Taxonomy" id="930129"/>
    <lineage>
        <taxon>Bacteria</taxon>
        <taxon>Bacillati</taxon>
        <taxon>Bacillota</taxon>
        <taxon>Bacilli</taxon>
        <taxon>Bacillales</taxon>
        <taxon>Bacillaceae</taxon>
        <taxon>Alteribacillus</taxon>
    </lineage>
</organism>
<evidence type="ECO:0000256" key="1">
    <source>
        <dbReference type="ARBA" id="ARBA00000213"/>
    </source>
</evidence>
<dbReference type="GO" id="GO:0043597">
    <property type="term" value="C:cytoplasmic replication fork"/>
    <property type="evidence" value="ECO:0007669"/>
    <property type="project" value="TreeGrafter"/>
</dbReference>
<evidence type="ECO:0000256" key="5">
    <source>
        <dbReference type="ARBA" id="ARBA00023029"/>
    </source>
</evidence>
<dbReference type="Gene3D" id="2.70.20.10">
    <property type="entry name" value="Topoisomerase I, domain 3"/>
    <property type="match status" value="1"/>
</dbReference>
<evidence type="ECO:0000256" key="3">
    <source>
        <dbReference type="ARBA" id="ARBA00022723"/>
    </source>
</evidence>
<evidence type="ECO:0000313" key="12">
    <source>
        <dbReference type="EMBL" id="SDI50206.1"/>
    </source>
</evidence>
<comment type="similarity">
    <text evidence="2 8">Belongs to the type IA topoisomerase family.</text>
</comment>
<feature type="site" description="Interaction with DNA" evidence="8">
    <location>
        <position position="168"/>
    </location>
</feature>
<dbReference type="InterPro" id="IPR005738">
    <property type="entry name" value="TopoIII"/>
</dbReference>
<feature type="binding site" evidence="8">
    <location>
        <position position="9"/>
    </location>
    <ligand>
        <name>Mg(2+)</name>
        <dbReference type="ChEBI" id="CHEBI:18420"/>
        <note>catalytic</note>
    </ligand>
</feature>
<dbReference type="PANTHER" id="PTHR11390:SF21">
    <property type="entry name" value="DNA TOPOISOMERASE 3-ALPHA"/>
    <property type="match status" value="1"/>
</dbReference>
<feature type="site" description="Interaction with DNA" evidence="8">
    <location>
        <position position="313"/>
    </location>
</feature>
<dbReference type="SMART" id="SM00436">
    <property type="entry name" value="TOP1Bc"/>
    <property type="match status" value="1"/>
</dbReference>
<dbReference type="AlphaFoldDB" id="A0A1G8L3G9"/>
<feature type="domain" description="Toprim" evidence="10">
    <location>
        <begin position="3"/>
        <end position="136"/>
    </location>
</feature>
<dbReference type="NCBIfam" id="TIGR01056">
    <property type="entry name" value="topB"/>
    <property type="match status" value="1"/>
</dbReference>
<keyword evidence="6 8" id="KW-0238">DNA-binding</keyword>
<dbReference type="InterPro" id="IPR003602">
    <property type="entry name" value="Topo_IA_DNA-bd_dom"/>
</dbReference>
<accession>A0A1G8L3G9</accession>
<feature type="region of interest" description="Interaction with DNA" evidence="8">
    <location>
        <begin position="187"/>
        <end position="192"/>
    </location>
</feature>
<proteinExistence type="inferred from homology"/>
<feature type="compositionally biased region" description="Basic and acidic residues" evidence="9">
    <location>
        <begin position="685"/>
        <end position="706"/>
    </location>
</feature>
<evidence type="ECO:0000256" key="4">
    <source>
        <dbReference type="ARBA" id="ARBA00022842"/>
    </source>
</evidence>
<evidence type="ECO:0000256" key="7">
    <source>
        <dbReference type="ARBA" id="ARBA00023235"/>
    </source>
</evidence>
<sequence length="723" mass="82641">MSKSVILAEKPSVGKDIANVLGCSKQGNGYMEGSSYIVTWAFGHLVTLAEPEAYDQQYKTWKLDDLPMLPSKLKLSVIKKSGKQFNTVKSQLHRKDVKDVIIATDAGREGELVARWIIDKASVKKPIKRLWISSVTDQAIKKGFKELKDGRMFNNLYQAAQARSEADWYVGMNATRALTTKFNASLSCGRVQTPTLAMVQQRENEIAQFKPISFQRIYAVTENGVTFWWKNQKSEDTRIFSNKKADKVLRNIKNAPITIKSVQKKKKTDAPLQLFDLTELQREANGRYGFSAKETLNTLQRLYETHKVLTYPRTDSRYLSSDIKSTLVERLKACDVQGYAKQILKIKKHGWSLNKLMINDKKVTDHHAIIPTEDPPRFSNMSDKEKKIYDLVIKRFLAAFYPPAQYEQTEIEGVINEEIFITKGKRVLNEGWKEIYKSDGAEKEEKLPLFNEKEKYKLIKTARETGETKPPSLFNEASLLSAMENPSRFMAKEDKKLLNTIKMKGGIGTVATRADIIEKLLSSYLIEKSGKNLKITSKGRQLLELVPEELKSPTLTAEWEQRLENIEKGKLTKQSFIEEMKTYANEVVQSIKQSSKSFKHDNMTGTPCPQCGKLLLEINGKRGKMKVCKDRACGYKKNISKITNARCPQCKKKMELRGEGEGQIFVCRCNYKEKVSSFNKRRKQEKNSKATKQDVKKYLKQQNDEDLKNPALAEALKKLQKKK</sequence>
<comment type="caution">
    <text evidence="8">Lacks conserved residue(s) required for the propagation of feature annotation.</text>
</comment>
<evidence type="ECO:0000259" key="11">
    <source>
        <dbReference type="PROSITE" id="PS52039"/>
    </source>
</evidence>
<dbReference type="GO" id="GO:0000287">
    <property type="term" value="F:magnesium ion binding"/>
    <property type="evidence" value="ECO:0007669"/>
    <property type="project" value="UniProtKB-UniRule"/>
</dbReference>
<feature type="binding site" evidence="8">
    <location>
        <position position="105"/>
    </location>
    <ligand>
        <name>Mg(2+)</name>
        <dbReference type="ChEBI" id="CHEBI:18420"/>
        <note>catalytic</note>
    </ligand>
</feature>
<dbReference type="GO" id="GO:0003677">
    <property type="term" value="F:DNA binding"/>
    <property type="evidence" value="ECO:0007669"/>
    <property type="project" value="UniProtKB-KW"/>
</dbReference>
<dbReference type="InterPro" id="IPR013825">
    <property type="entry name" value="Topo_IA_cen_sub2"/>
</dbReference>
<evidence type="ECO:0000256" key="9">
    <source>
        <dbReference type="SAM" id="MobiDB-lite"/>
    </source>
</evidence>
<dbReference type="CDD" id="cd00186">
    <property type="entry name" value="TOP1Ac"/>
    <property type="match status" value="1"/>
</dbReference>
<keyword evidence="3 8" id="KW-0479">Metal-binding</keyword>
<keyword evidence="4 8" id="KW-0460">Magnesium</keyword>
<dbReference type="InterPro" id="IPR000380">
    <property type="entry name" value="Topo_IA"/>
</dbReference>
<dbReference type="GO" id="GO:0006281">
    <property type="term" value="P:DNA repair"/>
    <property type="evidence" value="ECO:0007669"/>
    <property type="project" value="TreeGrafter"/>
</dbReference>
<feature type="site" description="Interaction with DNA" evidence="8">
    <location>
        <position position="61"/>
    </location>
</feature>
<evidence type="ECO:0000313" key="13">
    <source>
        <dbReference type="Proteomes" id="UP000199017"/>
    </source>
</evidence>
<dbReference type="PROSITE" id="PS00396">
    <property type="entry name" value="TOPO_IA_1"/>
    <property type="match status" value="1"/>
</dbReference>
<name>A0A1G8L3G9_9BACI</name>
<comment type="catalytic activity">
    <reaction evidence="1 8">
        <text>ATP-independent breakage of single-stranded DNA, followed by passage and rejoining.</text>
        <dbReference type="EC" id="5.6.2.1"/>
    </reaction>
</comment>
<evidence type="ECO:0000256" key="2">
    <source>
        <dbReference type="ARBA" id="ARBA00009446"/>
    </source>
</evidence>
<dbReference type="InterPro" id="IPR013497">
    <property type="entry name" value="Topo_IA_cen"/>
</dbReference>
<evidence type="ECO:0000256" key="8">
    <source>
        <dbReference type="HAMAP-Rule" id="MF_00953"/>
    </source>
</evidence>
<dbReference type="PRINTS" id="PR00417">
    <property type="entry name" value="PRTPISMRASEI"/>
</dbReference>
<evidence type="ECO:0000256" key="6">
    <source>
        <dbReference type="ARBA" id="ARBA00023125"/>
    </source>
</evidence>
<dbReference type="NCBIfam" id="NF005829">
    <property type="entry name" value="PRK07726.1"/>
    <property type="match status" value="1"/>
</dbReference>
<dbReference type="GO" id="GO:0006310">
    <property type="term" value="P:DNA recombination"/>
    <property type="evidence" value="ECO:0007669"/>
    <property type="project" value="TreeGrafter"/>
</dbReference>
<dbReference type="PROSITE" id="PS50880">
    <property type="entry name" value="TOPRIM"/>
    <property type="match status" value="1"/>
</dbReference>
<dbReference type="InterPro" id="IPR023406">
    <property type="entry name" value="Topo_IA_AS"/>
</dbReference>
<dbReference type="InterPro" id="IPR013824">
    <property type="entry name" value="Topo_IA_cen_sub1"/>
</dbReference>
<feature type="region of interest" description="Disordered" evidence="9">
    <location>
        <begin position="678"/>
        <end position="706"/>
    </location>
</feature>
<protein>
    <recommendedName>
        <fullName evidence="8">DNA topoisomerase 3</fullName>
        <ecNumber evidence="8">5.6.2.1</ecNumber>
    </recommendedName>
    <alternativeName>
        <fullName evidence="8">DNA topoisomerase III</fullName>
    </alternativeName>
</protein>
<dbReference type="RefSeq" id="WP_091586023.1">
    <property type="nucleotide sequence ID" value="NZ_FNDU01000008.1"/>
</dbReference>
<reference evidence="12 13" key="1">
    <citation type="submission" date="2016-10" db="EMBL/GenBank/DDBJ databases">
        <authorList>
            <person name="de Groot N.N."/>
        </authorList>
    </citation>
    <scope>NUCLEOTIDE SEQUENCE [LARGE SCALE GENOMIC DNA]</scope>
    <source>
        <strain evidence="13">P4B,CCM 7963,CECT 7998,DSM 25260,IBRC-M 10614,KCTC 13821</strain>
    </source>
</reference>
<feature type="site" description="Interaction with DNA" evidence="8">
    <location>
        <position position="176"/>
    </location>
</feature>
<dbReference type="PROSITE" id="PS52039">
    <property type="entry name" value="TOPO_IA_2"/>
    <property type="match status" value="1"/>
</dbReference>
<keyword evidence="5 8" id="KW-0799">Topoisomerase</keyword>
<dbReference type="GO" id="GO:0003917">
    <property type="term" value="F:DNA topoisomerase type I (single strand cut, ATP-independent) activity"/>
    <property type="evidence" value="ECO:0007669"/>
    <property type="project" value="UniProtKB-UniRule"/>
</dbReference>
<dbReference type="EC" id="5.6.2.1" evidence="8"/>
<dbReference type="STRING" id="930129.SAMN05216352_108135"/>
<dbReference type="EMBL" id="FNDU01000008">
    <property type="protein sequence ID" value="SDI50206.1"/>
    <property type="molecule type" value="Genomic_DNA"/>
</dbReference>
<dbReference type="Pfam" id="PF01131">
    <property type="entry name" value="Topoisom_bac"/>
    <property type="match status" value="1"/>
</dbReference>
<keyword evidence="7 8" id="KW-0413">Isomerase</keyword>
<comment type="cofactor">
    <cofactor evidence="8">
        <name>Mg(2+)</name>
        <dbReference type="ChEBI" id="CHEBI:18420"/>
    </cofactor>
</comment>
<dbReference type="Gene3D" id="1.10.290.10">
    <property type="entry name" value="Topoisomerase I, domain 4"/>
    <property type="match status" value="1"/>
</dbReference>
<dbReference type="InterPro" id="IPR013826">
    <property type="entry name" value="Topo_IA_cen_sub3"/>
</dbReference>
<dbReference type="PANTHER" id="PTHR11390">
    <property type="entry name" value="PROKARYOTIC DNA TOPOISOMERASE"/>
    <property type="match status" value="1"/>
</dbReference>
<dbReference type="SUPFAM" id="SSF56712">
    <property type="entry name" value="Prokaryotic type I DNA topoisomerase"/>
    <property type="match status" value="1"/>
</dbReference>
<dbReference type="SMART" id="SM00493">
    <property type="entry name" value="TOPRIM"/>
    <property type="match status" value="1"/>
</dbReference>
<dbReference type="Gene3D" id="1.10.460.10">
    <property type="entry name" value="Topoisomerase I, domain 2"/>
    <property type="match status" value="1"/>
</dbReference>
<dbReference type="InterPro" id="IPR003601">
    <property type="entry name" value="Topo_IA_2"/>
</dbReference>
<keyword evidence="13" id="KW-1185">Reference proteome</keyword>
<dbReference type="InterPro" id="IPR006171">
    <property type="entry name" value="TOPRIM_dom"/>
</dbReference>
<dbReference type="OrthoDB" id="9803554at2"/>
<gene>
    <name evidence="8" type="primary">topB</name>
    <name evidence="12" type="ORF">SAMN05216352_108135</name>
</gene>
<dbReference type="InterPro" id="IPR034144">
    <property type="entry name" value="TOPRIM_TopoIII"/>
</dbReference>
<dbReference type="HAMAP" id="MF_00953">
    <property type="entry name" value="Topoisom_3_prok"/>
    <property type="match status" value="1"/>
</dbReference>
<dbReference type="Gene3D" id="3.40.50.140">
    <property type="match status" value="1"/>
</dbReference>
<dbReference type="InterPro" id="IPR023405">
    <property type="entry name" value="Topo_IA_core_domain"/>
</dbReference>
<dbReference type="Proteomes" id="UP000199017">
    <property type="component" value="Unassembled WGS sequence"/>
</dbReference>
<dbReference type="CDD" id="cd03362">
    <property type="entry name" value="TOPRIM_TopoIA_TopoIII"/>
    <property type="match status" value="1"/>
</dbReference>
<feature type="domain" description="Topo IA-type catalytic" evidence="11">
    <location>
        <begin position="153"/>
        <end position="588"/>
    </location>
</feature>
<evidence type="ECO:0000259" key="10">
    <source>
        <dbReference type="PROSITE" id="PS50880"/>
    </source>
</evidence>
<feature type="active site" description="O-(5'-phospho-DNA)-tyrosine intermediate" evidence="8">
    <location>
        <position position="311"/>
    </location>
</feature>
<comment type="function">
    <text evidence="8">Releases the supercoiling and torsional tension of DNA, which is introduced during the DNA replication and transcription, by transiently cleaving and rejoining one strand of the DNA duplex. Introduces a single-strand break via transesterification at a target site in duplex DNA. The scissile phosphodiester is attacked by the catalytic tyrosine of the enzyme, resulting in the formation of a DNA-(5'-phosphotyrosyl)-enzyme intermediate and the expulsion of a 3'-OH DNA strand. The free DNA strand then undergoes passage around the unbroken strand, thus removing DNA supercoils. Finally, in the religation step, the DNA 3'-OH attacks the covalent intermediate to expel the active-site tyrosine and restore the DNA phosphodiester backbone.</text>
</comment>